<name>A0A381Q0P7_9ZZZZ</name>
<dbReference type="GO" id="GO:0005777">
    <property type="term" value="C:peroxisome"/>
    <property type="evidence" value="ECO:0007669"/>
    <property type="project" value="TreeGrafter"/>
</dbReference>
<dbReference type="GO" id="GO:0004760">
    <property type="term" value="F:L-serine-pyruvate transaminase activity"/>
    <property type="evidence" value="ECO:0007669"/>
    <property type="project" value="TreeGrafter"/>
</dbReference>
<dbReference type="PANTHER" id="PTHR21152:SF40">
    <property type="entry name" value="ALANINE--GLYOXYLATE AMINOTRANSFERASE"/>
    <property type="match status" value="1"/>
</dbReference>
<dbReference type="PIRSF" id="PIRSF000524">
    <property type="entry name" value="SPT"/>
    <property type="match status" value="1"/>
</dbReference>
<dbReference type="PANTHER" id="PTHR21152">
    <property type="entry name" value="AMINOTRANSFERASE CLASS V"/>
    <property type="match status" value="1"/>
</dbReference>
<dbReference type="InterPro" id="IPR020578">
    <property type="entry name" value="Aminotrans_V_PyrdxlP_BS"/>
</dbReference>
<dbReference type="GO" id="GO:0008453">
    <property type="term" value="F:alanine-glyoxylate transaminase activity"/>
    <property type="evidence" value="ECO:0007669"/>
    <property type="project" value="TreeGrafter"/>
</dbReference>
<dbReference type="SUPFAM" id="SSF53383">
    <property type="entry name" value="PLP-dependent transferases"/>
    <property type="match status" value="1"/>
</dbReference>
<evidence type="ECO:0000256" key="1">
    <source>
        <dbReference type="ARBA" id="ARBA00001933"/>
    </source>
</evidence>
<dbReference type="GO" id="GO:0019265">
    <property type="term" value="P:glycine biosynthetic process, by transamination of glyoxylate"/>
    <property type="evidence" value="ECO:0007669"/>
    <property type="project" value="TreeGrafter"/>
</dbReference>
<comment type="similarity">
    <text evidence="2">Belongs to the class-V pyridoxal-phosphate-dependent aminotransferase family.</text>
</comment>
<dbReference type="FunFam" id="3.40.640.10:FF:000027">
    <property type="entry name" value="Serine--pyruvate aminotransferase, mitochondrial"/>
    <property type="match status" value="1"/>
</dbReference>
<dbReference type="InterPro" id="IPR000192">
    <property type="entry name" value="Aminotrans_V_dom"/>
</dbReference>
<dbReference type="InterPro" id="IPR015424">
    <property type="entry name" value="PyrdxlP-dep_Trfase"/>
</dbReference>
<comment type="cofactor">
    <cofactor evidence="1">
        <name>pyridoxal 5'-phosphate</name>
        <dbReference type="ChEBI" id="CHEBI:597326"/>
    </cofactor>
</comment>
<dbReference type="Pfam" id="PF00266">
    <property type="entry name" value="Aminotran_5"/>
    <property type="match status" value="1"/>
</dbReference>
<sequence length="369" mass="40073">MQRFPSQNLRTPGPTPIPSDIVEAMTNPMINHRGPEFDTLLNKATEQLKQVFMTKNDLFILTASGTGSLEASIVNTLSPGDRVIAATAGAFGDRFVDMVEAYGADVKRMDFDWGGPIDPDDIRKALQAEPDIKAVLVTHNETSTGVTHPVEDIAKVVKGEFDKLLLVDAVSSLGCIPLPVDAWDCDMVGTASQKGFMIPPGLSFISVSERAWRAQQTAKMPRFYFDLSMAKSYLQTGQTPFTPNLSAMYGLSRALDVLLEEGMENVFGRHHTIAQLTRDGARDLGLELLVADEAYASNTVTAIKVPEGVDQKALMGKMRTEHNVVLAGGQGRISADIFRIGHLGAVAKEDITEVMDALRIVLPEVGFNP</sequence>
<evidence type="ECO:0000313" key="7">
    <source>
        <dbReference type="EMBL" id="SUZ72852.1"/>
    </source>
</evidence>
<organism evidence="7">
    <name type="scientific">marine metagenome</name>
    <dbReference type="NCBI Taxonomy" id="408172"/>
    <lineage>
        <taxon>unclassified sequences</taxon>
        <taxon>metagenomes</taxon>
        <taxon>ecological metagenomes</taxon>
    </lineage>
</organism>
<accession>A0A381Q0P7</accession>
<dbReference type="InterPro" id="IPR015422">
    <property type="entry name" value="PyrdxlP-dep_Trfase_small"/>
</dbReference>
<reference evidence="7" key="1">
    <citation type="submission" date="2018-05" db="EMBL/GenBank/DDBJ databases">
        <authorList>
            <person name="Lanie J.A."/>
            <person name="Ng W.-L."/>
            <person name="Kazmierczak K.M."/>
            <person name="Andrzejewski T.M."/>
            <person name="Davidsen T.M."/>
            <person name="Wayne K.J."/>
            <person name="Tettelin H."/>
            <person name="Glass J.I."/>
            <person name="Rusch D."/>
            <person name="Podicherti R."/>
            <person name="Tsui H.-C.T."/>
            <person name="Winkler M.E."/>
        </authorList>
    </citation>
    <scope>NUCLEOTIDE SEQUENCE</scope>
</reference>
<dbReference type="PROSITE" id="PS00595">
    <property type="entry name" value="AA_TRANSFER_CLASS_5"/>
    <property type="match status" value="1"/>
</dbReference>
<evidence type="ECO:0000259" key="6">
    <source>
        <dbReference type="Pfam" id="PF00266"/>
    </source>
</evidence>
<evidence type="ECO:0000256" key="3">
    <source>
        <dbReference type="ARBA" id="ARBA00022576"/>
    </source>
</evidence>
<keyword evidence="3" id="KW-0032">Aminotransferase</keyword>
<dbReference type="InterPro" id="IPR015421">
    <property type="entry name" value="PyrdxlP-dep_Trfase_major"/>
</dbReference>
<feature type="domain" description="Aminotransferase class V" evidence="6">
    <location>
        <begin position="29"/>
        <end position="329"/>
    </location>
</feature>
<protein>
    <recommendedName>
        <fullName evidence="6">Aminotransferase class V domain-containing protein</fullName>
    </recommendedName>
</protein>
<evidence type="ECO:0000256" key="5">
    <source>
        <dbReference type="ARBA" id="ARBA00022898"/>
    </source>
</evidence>
<dbReference type="EMBL" id="UINC01001161">
    <property type="protein sequence ID" value="SUZ72852.1"/>
    <property type="molecule type" value="Genomic_DNA"/>
</dbReference>
<keyword evidence="4" id="KW-0808">Transferase</keyword>
<dbReference type="AlphaFoldDB" id="A0A381Q0P7"/>
<dbReference type="Gene3D" id="3.90.1150.10">
    <property type="entry name" value="Aspartate Aminotransferase, domain 1"/>
    <property type="match status" value="1"/>
</dbReference>
<dbReference type="InterPro" id="IPR024169">
    <property type="entry name" value="SP_NH2Trfase/AEP_transaminase"/>
</dbReference>
<evidence type="ECO:0000256" key="2">
    <source>
        <dbReference type="ARBA" id="ARBA00009236"/>
    </source>
</evidence>
<dbReference type="Gene3D" id="3.40.640.10">
    <property type="entry name" value="Type I PLP-dependent aspartate aminotransferase-like (Major domain)"/>
    <property type="match status" value="1"/>
</dbReference>
<gene>
    <name evidence="7" type="ORF">METZ01_LOCUS25706</name>
</gene>
<keyword evidence="5" id="KW-0663">Pyridoxal phosphate</keyword>
<proteinExistence type="inferred from homology"/>
<evidence type="ECO:0000256" key="4">
    <source>
        <dbReference type="ARBA" id="ARBA00022679"/>
    </source>
</evidence>